<evidence type="ECO:0000256" key="1">
    <source>
        <dbReference type="ARBA" id="ARBA00005254"/>
    </source>
</evidence>
<comment type="similarity">
    <text evidence="1 3">Belongs to the enoyl-CoA hydratase/isomerase family.</text>
</comment>
<evidence type="ECO:0000313" key="4">
    <source>
        <dbReference type="EMBL" id="WRO22809.1"/>
    </source>
</evidence>
<dbReference type="InterPro" id="IPR018376">
    <property type="entry name" value="Enoyl-CoA_hyd/isom_CS"/>
</dbReference>
<organism evidence="4 5">
    <name type="scientific">Metallumcola ferriviriculae</name>
    <dbReference type="NCBI Taxonomy" id="3039180"/>
    <lineage>
        <taxon>Bacteria</taxon>
        <taxon>Bacillati</taxon>
        <taxon>Bacillota</taxon>
        <taxon>Clostridia</taxon>
        <taxon>Neomoorellales</taxon>
        <taxon>Desulfitibacteraceae</taxon>
        <taxon>Metallumcola</taxon>
    </lineage>
</organism>
<dbReference type="RefSeq" id="WP_366922206.1">
    <property type="nucleotide sequence ID" value="NZ_CP121694.1"/>
</dbReference>
<keyword evidence="5" id="KW-1185">Reference proteome</keyword>
<dbReference type="FunFam" id="3.90.226.10:FF:000009">
    <property type="entry name" value="Carnitinyl-CoA dehydratase"/>
    <property type="match status" value="1"/>
</dbReference>
<dbReference type="InterPro" id="IPR029045">
    <property type="entry name" value="ClpP/crotonase-like_dom_sf"/>
</dbReference>
<dbReference type="Pfam" id="PF00378">
    <property type="entry name" value="ECH_1"/>
    <property type="match status" value="1"/>
</dbReference>
<dbReference type="AlphaFoldDB" id="A0AAU0UPU6"/>
<dbReference type="Proteomes" id="UP001329915">
    <property type="component" value="Chromosome"/>
</dbReference>
<dbReference type="EMBL" id="CP121694">
    <property type="protein sequence ID" value="WRO22809.1"/>
    <property type="molecule type" value="Genomic_DNA"/>
</dbReference>
<reference evidence="4 5" key="1">
    <citation type="submission" date="2023-04" db="EMBL/GenBank/DDBJ databases">
        <authorList>
            <person name="Hsu D."/>
        </authorList>
    </citation>
    <scope>NUCLEOTIDE SEQUENCE [LARGE SCALE GENOMIC DNA]</scope>
    <source>
        <strain evidence="4 5">MK1</strain>
    </source>
</reference>
<evidence type="ECO:0000256" key="2">
    <source>
        <dbReference type="ARBA" id="ARBA00023239"/>
    </source>
</evidence>
<dbReference type="PROSITE" id="PS00166">
    <property type="entry name" value="ENOYL_COA_HYDRATASE"/>
    <property type="match status" value="1"/>
</dbReference>
<dbReference type="InterPro" id="IPR001753">
    <property type="entry name" value="Enoyl-CoA_hydra/iso"/>
</dbReference>
<proteinExistence type="inferred from homology"/>
<evidence type="ECO:0000256" key="3">
    <source>
        <dbReference type="RuleBase" id="RU003707"/>
    </source>
</evidence>
<name>A0AAU0UPU6_9FIRM</name>
<dbReference type="GO" id="GO:0016829">
    <property type="term" value="F:lyase activity"/>
    <property type="evidence" value="ECO:0007669"/>
    <property type="project" value="UniProtKB-KW"/>
</dbReference>
<sequence length="260" mass="28301">MYKNLIFSVENNIAILTINRPEVRNAISLGTVEEINAVLDSIEKDQSIRVLIVTGSGDRAFVSGGDLKEFEQLVTIEDGRRMSFLIKNTLNRLENLEIPVIAAINGVAYGGGSEVALACDYRIAADSAKLGLLQVKLAIMTSWGGGPRLARLIGRSKALALLTTGDILKAEQALEMGIVDQVVEPAELLDAAKDLAGRMAANSPLAVRYAKLLLNDQREMSFQGALNYESELFSVVWASEDHTEAVNALKEKRKPNFKGR</sequence>
<dbReference type="PANTHER" id="PTHR11941">
    <property type="entry name" value="ENOYL-COA HYDRATASE-RELATED"/>
    <property type="match status" value="1"/>
</dbReference>
<dbReference type="KEGG" id="dbc:MFMK1_002650"/>
<gene>
    <name evidence="4" type="ORF">MFMK1_002650</name>
</gene>
<dbReference type="CDD" id="cd06558">
    <property type="entry name" value="crotonase-like"/>
    <property type="match status" value="1"/>
</dbReference>
<evidence type="ECO:0000313" key="5">
    <source>
        <dbReference type="Proteomes" id="UP001329915"/>
    </source>
</evidence>
<protein>
    <submittedName>
        <fullName evidence="4">Enoyl-CoA hydratase-related protein</fullName>
    </submittedName>
</protein>
<keyword evidence="2" id="KW-0456">Lyase</keyword>
<accession>A0AAU0UPU6</accession>
<dbReference type="Gene3D" id="3.90.226.10">
    <property type="entry name" value="2-enoyl-CoA Hydratase, Chain A, domain 1"/>
    <property type="match status" value="1"/>
</dbReference>
<dbReference type="SUPFAM" id="SSF52096">
    <property type="entry name" value="ClpP/crotonase"/>
    <property type="match status" value="1"/>
</dbReference>
<dbReference type="PANTHER" id="PTHR11941:SF54">
    <property type="entry name" value="ENOYL-COA HYDRATASE, MITOCHONDRIAL"/>
    <property type="match status" value="1"/>
</dbReference>
<dbReference type="GO" id="GO:0006635">
    <property type="term" value="P:fatty acid beta-oxidation"/>
    <property type="evidence" value="ECO:0007669"/>
    <property type="project" value="TreeGrafter"/>
</dbReference>